<sequence>MKWPGEDPNLINLSNQPTAHGHNPPRTQDDAMIGYVFQRGAGEQPEFPPNNIPLPGKIPARWALGNEELVQNQLDYLSVIPLLLPIYLLLLAACFFCQHEDIVKENHQQQHPSQEQMIFMNSEMAMMTQHHPGLPLPPHMQPRPIAPSAKKLWGVEEQRDDKGLLHLSDHQMWRDSTWSIADHAVSQPISMVPRRSGSFPGSDTANMLSPRSSDTGGLGVKMVEYVLATSPTNKDHLESRMRNLVLNSTDGDKKEKELNENSTNSYETKKDDVNGNNSGQANGHASNGLPDDEKTFNRTPGSRQPSPAEEEINKNNGGAMTLQPAAIMAQKAAQMEHLHMMRHMNGLHPVLALQAHQQQQTMQNGNLLPGPPPVPPHDNLNQHFEHAVHATLEQNFDPSSYASGIGNGTPTVLAGASGGMDSPGNVDYQLVFAVTNCCAYATT</sequence>
<dbReference type="RefSeq" id="XP_002430547.1">
    <property type="nucleotide sequence ID" value="XM_002430502.1"/>
</dbReference>
<dbReference type="EnsemblMetazoa" id="PHUM490080-RA">
    <property type="protein sequence ID" value="PHUM490080-PA"/>
    <property type="gene ID" value="PHUM490080"/>
</dbReference>
<evidence type="ECO:0008006" key="5">
    <source>
        <dbReference type="Google" id="ProtNLM"/>
    </source>
</evidence>
<dbReference type="CTD" id="8235730"/>
<dbReference type="STRING" id="121224.E0VWQ3"/>
<dbReference type="eggNOG" id="KOG1488">
    <property type="taxonomic scope" value="Eukaryota"/>
</dbReference>
<reference evidence="2" key="1">
    <citation type="submission" date="2007-04" db="EMBL/GenBank/DDBJ databases">
        <title>Annotation of Pediculus humanus corporis strain USDA.</title>
        <authorList>
            <person name="Kirkness E."/>
            <person name="Hannick L."/>
            <person name="Hass B."/>
            <person name="Bruggner R."/>
            <person name="Lawson D."/>
            <person name="Bidwell S."/>
            <person name="Joardar V."/>
            <person name="Caler E."/>
            <person name="Walenz B."/>
            <person name="Inman J."/>
            <person name="Schobel S."/>
            <person name="Galinsky K."/>
            <person name="Amedeo P."/>
            <person name="Strausberg R."/>
        </authorList>
    </citation>
    <scope>NUCLEOTIDE SEQUENCE</scope>
    <source>
        <strain evidence="2">USDA</strain>
    </source>
</reference>
<reference evidence="2" key="2">
    <citation type="submission" date="2007-04" db="EMBL/GenBank/DDBJ databases">
        <title>The genome of the human body louse.</title>
        <authorList>
            <consortium name="The Human Body Louse Genome Consortium"/>
            <person name="Kirkness E."/>
            <person name="Walenz B."/>
            <person name="Hass B."/>
            <person name="Bruggner R."/>
            <person name="Strausberg R."/>
        </authorList>
    </citation>
    <scope>NUCLEOTIDE SEQUENCE</scope>
    <source>
        <strain evidence="2">USDA</strain>
    </source>
</reference>
<evidence type="ECO:0000256" key="1">
    <source>
        <dbReference type="SAM" id="MobiDB-lite"/>
    </source>
</evidence>
<proteinExistence type="predicted"/>
<gene>
    <name evidence="3" type="primary">8235730</name>
    <name evidence="2" type="ORF">Phum_PHUM490080</name>
</gene>
<evidence type="ECO:0000313" key="3">
    <source>
        <dbReference type="EnsemblMetazoa" id="PHUM490080-PA"/>
    </source>
</evidence>
<dbReference type="HOGENOM" id="CLU_618654_0_0_1"/>
<organism>
    <name type="scientific">Pediculus humanus subsp. corporis</name>
    <name type="common">Body louse</name>
    <dbReference type="NCBI Taxonomy" id="121224"/>
    <lineage>
        <taxon>Eukaryota</taxon>
        <taxon>Metazoa</taxon>
        <taxon>Ecdysozoa</taxon>
        <taxon>Arthropoda</taxon>
        <taxon>Hexapoda</taxon>
        <taxon>Insecta</taxon>
        <taxon>Pterygota</taxon>
        <taxon>Neoptera</taxon>
        <taxon>Paraneoptera</taxon>
        <taxon>Psocodea</taxon>
        <taxon>Troctomorpha</taxon>
        <taxon>Phthiraptera</taxon>
        <taxon>Anoplura</taxon>
        <taxon>Pediculidae</taxon>
        <taxon>Pediculus</taxon>
    </lineage>
</organism>
<dbReference type="OrthoDB" id="668540at2759"/>
<dbReference type="AlphaFoldDB" id="E0VWQ3"/>
<keyword evidence="4" id="KW-1185">Reference proteome</keyword>
<dbReference type="InParanoid" id="E0VWQ3"/>
<feature type="region of interest" description="Disordered" evidence="1">
    <location>
        <begin position="1"/>
        <end position="29"/>
    </location>
</feature>
<dbReference type="EMBL" id="DS235823">
    <property type="protein sequence ID" value="EEB17809.1"/>
    <property type="molecule type" value="Genomic_DNA"/>
</dbReference>
<dbReference type="GeneID" id="8235730"/>
<reference evidence="3" key="3">
    <citation type="submission" date="2020-05" db="UniProtKB">
        <authorList>
            <consortium name="EnsemblMetazoa"/>
        </authorList>
    </citation>
    <scope>IDENTIFICATION</scope>
    <source>
        <strain evidence="3">USDA</strain>
    </source>
</reference>
<protein>
    <recommendedName>
        <fullName evidence="5">Pumilio</fullName>
    </recommendedName>
</protein>
<feature type="compositionally biased region" description="Polar residues" evidence="1">
    <location>
        <begin position="199"/>
        <end position="215"/>
    </location>
</feature>
<evidence type="ECO:0000313" key="2">
    <source>
        <dbReference type="EMBL" id="EEB17809.1"/>
    </source>
</evidence>
<feature type="compositionally biased region" description="Basic and acidic residues" evidence="1">
    <location>
        <begin position="250"/>
        <end position="259"/>
    </location>
</feature>
<feature type="compositionally biased region" description="Polar residues" evidence="1">
    <location>
        <begin position="274"/>
        <end position="285"/>
    </location>
</feature>
<dbReference type="OMA" id="HTWSTQA"/>
<feature type="region of interest" description="Disordered" evidence="1">
    <location>
        <begin position="191"/>
        <end position="217"/>
    </location>
</feature>
<name>E0VWQ3_PEDHC</name>
<feature type="region of interest" description="Disordered" evidence="1">
    <location>
        <begin position="246"/>
        <end position="316"/>
    </location>
</feature>
<dbReference type="KEGG" id="phu:Phum_PHUM490080"/>
<dbReference type="Proteomes" id="UP000009046">
    <property type="component" value="Unassembled WGS sequence"/>
</dbReference>
<accession>E0VWQ3</accession>
<dbReference type="EMBL" id="AAZO01005932">
    <property type="status" value="NOT_ANNOTATED_CDS"/>
    <property type="molecule type" value="Genomic_DNA"/>
</dbReference>
<evidence type="ECO:0000313" key="4">
    <source>
        <dbReference type="Proteomes" id="UP000009046"/>
    </source>
</evidence>
<dbReference type="VEuPathDB" id="VectorBase:PHUM490080"/>